<dbReference type="SUPFAM" id="SSF51998">
    <property type="entry name" value="PFL-like glycyl radical enzymes"/>
    <property type="match status" value="1"/>
</dbReference>
<dbReference type="Proteomes" id="UP001170310">
    <property type="component" value="Unassembled WGS sequence"/>
</dbReference>
<proteinExistence type="predicted"/>
<reference evidence="2" key="1">
    <citation type="submission" date="2023-07" db="EMBL/GenBank/DDBJ databases">
        <title>Genome content predicts the carbon catabolic preferences of heterotrophic bacteria.</title>
        <authorList>
            <person name="Gralka M."/>
        </authorList>
    </citation>
    <scope>NUCLEOTIDE SEQUENCE</scope>
    <source>
        <strain evidence="2">E2R20</strain>
    </source>
</reference>
<evidence type="ECO:0000313" key="2">
    <source>
        <dbReference type="EMBL" id="MDO6575521.1"/>
    </source>
</evidence>
<feature type="domain" description="Ribonucleotide reductase large subunit C-terminal" evidence="1">
    <location>
        <begin position="2"/>
        <end position="64"/>
    </location>
</feature>
<sequence>LWDIPDNKGYIELVAIMQKFVDQTISANTNYDPTKFPDGKVPMKVILSDIIRCYQLGIKTLYYHNTRDSAGKSESVQAVA</sequence>
<dbReference type="Gene3D" id="3.20.70.20">
    <property type="match status" value="1"/>
</dbReference>
<dbReference type="Pfam" id="PF02867">
    <property type="entry name" value="Ribonuc_red_lgC"/>
    <property type="match status" value="1"/>
</dbReference>
<protein>
    <submittedName>
        <fullName evidence="2">Ribonucleoside-diphosphate reductase subunit alpha</fullName>
    </submittedName>
</protein>
<accession>A0AAW7YYV1</accession>
<evidence type="ECO:0000259" key="1">
    <source>
        <dbReference type="Pfam" id="PF02867"/>
    </source>
</evidence>
<feature type="non-terminal residue" evidence="2">
    <location>
        <position position="80"/>
    </location>
</feature>
<comment type="caution">
    <text evidence="2">The sequence shown here is derived from an EMBL/GenBank/DDBJ whole genome shotgun (WGS) entry which is preliminary data.</text>
</comment>
<dbReference type="AlphaFoldDB" id="A0AAW7YYV1"/>
<organism evidence="2 3">
    <name type="scientific">Staphylococcus pasteuri_A</name>
    <dbReference type="NCBI Taxonomy" id="3062664"/>
    <lineage>
        <taxon>Bacteria</taxon>
        <taxon>Bacillati</taxon>
        <taxon>Bacillota</taxon>
        <taxon>Bacilli</taxon>
        <taxon>Bacillales</taxon>
        <taxon>Staphylococcaceae</taxon>
        <taxon>Staphylococcus</taxon>
    </lineage>
</organism>
<name>A0AAW7YYV1_9STAP</name>
<evidence type="ECO:0000313" key="3">
    <source>
        <dbReference type="Proteomes" id="UP001170310"/>
    </source>
</evidence>
<dbReference type="InterPro" id="IPR000788">
    <property type="entry name" value="RNR_lg_C"/>
</dbReference>
<gene>
    <name evidence="2" type="ORF">Q4528_15520</name>
</gene>
<keyword evidence="3" id="KW-1185">Reference proteome</keyword>
<dbReference type="EMBL" id="JAUOQO010000807">
    <property type="protein sequence ID" value="MDO6575521.1"/>
    <property type="molecule type" value="Genomic_DNA"/>
</dbReference>
<feature type="non-terminal residue" evidence="2">
    <location>
        <position position="1"/>
    </location>
</feature>